<gene>
    <name evidence="2" type="ORF">NUM_37650</name>
</gene>
<dbReference type="Pfam" id="PF01047">
    <property type="entry name" value="MarR"/>
    <property type="match status" value="1"/>
</dbReference>
<dbReference type="RefSeq" id="WP_207126229.1">
    <property type="nucleotide sequence ID" value="NZ_BOPO01000073.1"/>
</dbReference>
<dbReference type="InterPro" id="IPR011991">
    <property type="entry name" value="ArsR-like_HTH"/>
</dbReference>
<evidence type="ECO:0000313" key="2">
    <source>
        <dbReference type="EMBL" id="GIL28511.1"/>
    </source>
</evidence>
<keyword evidence="3" id="KW-1185">Reference proteome</keyword>
<dbReference type="SUPFAM" id="SSF46785">
    <property type="entry name" value="Winged helix' DNA-binding domain"/>
    <property type="match status" value="1"/>
</dbReference>
<evidence type="ECO:0000259" key="1">
    <source>
        <dbReference type="SMART" id="SM00418"/>
    </source>
</evidence>
<dbReference type="InterPro" id="IPR036388">
    <property type="entry name" value="WH-like_DNA-bd_sf"/>
</dbReference>
<accession>A0A8J4ABE1</accession>
<dbReference type="InterPro" id="IPR000835">
    <property type="entry name" value="HTH_MarR-typ"/>
</dbReference>
<dbReference type="InterPro" id="IPR001845">
    <property type="entry name" value="HTH_ArsR_DNA-bd_dom"/>
</dbReference>
<dbReference type="SMART" id="SM00418">
    <property type="entry name" value="HTH_ARSR"/>
    <property type="match status" value="1"/>
</dbReference>
<dbReference type="CDD" id="cd00090">
    <property type="entry name" value="HTH_ARSR"/>
    <property type="match status" value="1"/>
</dbReference>
<dbReference type="GO" id="GO:0003700">
    <property type="term" value="F:DNA-binding transcription factor activity"/>
    <property type="evidence" value="ECO:0007669"/>
    <property type="project" value="InterPro"/>
</dbReference>
<dbReference type="Gene3D" id="1.10.10.10">
    <property type="entry name" value="Winged helix-like DNA-binding domain superfamily/Winged helix DNA-binding domain"/>
    <property type="match status" value="1"/>
</dbReference>
<sequence>MDRRGTDEVHCACWDGLRVSVALHPMLSALTALYDAVGGWDRDLHPQWRRELLHAMPEHAAETLHPLTAGSARTPDLLTLPYRRVDRDVGFDAAMAALSALRGEDIVADIGCAFPAGAPALWDPVLRAPRTWLGRYVDVLRAAWTVLGPVWRRAEHLIATEIARAGEMLVRRTVPDLLGTVLPGASFADGVLRLPSVQPGRLDVHGRALTLIPLVSGRRVMAHDLDDPERSWIAYGLPGLETLWPGTVGEPADSLLAAALGGSRAEVLQRLSVPLTMSELADATYRSRSAVTGIVDALSGAGLVSRQRRGRHVYVTLTPRGRRLRALLNTP</sequence>
<evidence type="ECO:0000313" key="3">
    <source>
        <dbReference type="Proteomes" id="UP000614996"/>
    </source>
</evidence>
<dbReference type="EMBL" id="BOPO01000073">
    <property type="protein sequence ID" value="GIL28511.1"/>
    <property type="molecule type" value="Genomic_DNA"/>
</dbReference>
<organism evidence="2 3">
    <name type="scientific">Actinocatenispora comari</name>
    <dbReference type="NCBI Taxonomy" id="2807577"/>
    <lineage>
        <taxon>Bacteria</taxon>
        <taxon>Bacillati</taxon>
        <taxon>Actinomycetota</taxon>
        <taxon>Actinomycetes</taxon>
        <taxon>Micromonosporales</taxon>
        <taxon>Micromonosporaceae</taxon>
        <taxon>Actinocatenispora</taxon>
    </lineage>
</organism>
<dbReference type="InterPro" id="IPR036390">
    <property type="entry name" value="WH_DNA-bd_sf"/>
</dbReference>
<reference evidence="3" key="1">
    <citation type="journal article" date="2021" name="Int. J. Syst. Evol. Microbiol.">
        <title>Actinocatenispora comari sp. nov., an endophytic actinomycete isolated from aerial parts of Comarum salesowianum.</title>
        <authorList>
            <person name="Oyunbileg N."/>
            <person name="Iizaka Y."/>
            <person name="Hamada M."/>
            <person name="Davaapurev B.O."/>
            <person name="Fukumoto A."/>
            <person name="Tsetseg B."/>
            <person name="Kato F."/>
            <person name="Tamura T."/>
            <person name="Batkhuu J."/>
            <person name="Anzai Y."/>
        </authorList>
    </citation>
    <scope>NUCLEOTIDE SEQUENCE [LARGE SCALE GENOMIC DNA]</scope>
    <source>
        <strain evidence="3">NUM-2625</strain>
    </source>
</reference>
<proteinExistence type="predicted"/>
<comment type="caution">
    <text evidence="2">The sequence shown here is derived from an EMBL/GenBank/DDBJ whole genome shotgun (WGS) entry which is preliminary data.</text>
</comment>
<feature type="domain" description="HTH arsR-type" evidence="1">
    <location>
        <begin position="255"/>
        <end position="329"/>
    </location>
</feature>
<dbReference type="AlphaFoldDB" id="A0A8J4ABE1"/>
<dbReference type="Proteomes" id="UP000614996">
    <property type="component" value="Unassembled WGS sequence"/>
</dbReference>
<name>A0A8J4ABE1_9ACTN</name>
<protein>
    <recommendedName>
        <fullName evidence="1">HTH arsR-type domain-containing protein</fullName>
    </recommendedName>
</protein>